<dbReference type="InterPro" id="IPR029510">
    <property type="entry name" value="Ald_DH_CS_GLU"/>
</dbReference>
<evidence type="ECO:0000313" key="4">
    <source>
        <dbReference type="EMBL" id="ALI55939.1"/>
    </source>
</evidence>
<accession>A0A0N9ZG69</accession>
<dbReference type="InterPro" id="IPR016162">
    <property type="entry name" value="Ald_DH_N"/>
</dbReference>
<dbReference type="InterPro" id="IPR015590">
    <property type="entry name" value="Aldehyde_DH_dom"/>
</dbReference>
<protein>
    <submittedName>
        <fullName evidence="4">Aldehyde dehydrogenase B</fullName>
        <ecNumber evidence="4">1.2.1.22</ecNumber>
    </submittedName>
</protein>
<dbReference type="Pfam" id="PF00171">
    <property type="entry name" value="Aldedh"/>
    <property type="match status" value="1"/>
</dbReference>
<dbReference type="AlphaFoldDB" id="A0A0N9ZG69"/>
<dbReference type="PANTHER" id="PTHR43353:SF5">
    <property type="entry name" value="SUCCINATE-SEMIALDEHYDE DEHYDROGENASE, MITOCHONDRIAL"/>
    <property type="match status" value="1"/>
</dbReference>
<dbReference type="PANTHER" id="PTHR43353">
    <property type="entry name" value="SUCCINATE-SEMIALDEHYDE DEHYDROGENASE, MITOCHONDRIAL"/>
    <property type="match status" value="1"/>
</dbReference>
<dbReference type="GO" id="GO:0008911">
    <property type="term" value="F:lactaldehyde dehydrogenase (NAD+) activity"/>
    <property type="evidence" value="ECO:0007669"/>
    <property type="project" value="UniProtKB-EC"/>
</dbReference>
<organism evidence="4 5">
    <name type="scientific">Celeribacter marinus</name>
    <dbReference type="NCBI Taxonomy" id="1397108"/>
    <lineage>
        <taxon>Bacteria</taxon>
        <taxon>Pseudomonadati</taxon>
        <taxon>Pseudomonadota</taxon>
        <taxon>Alphaproteobacteria</taxon>
        <taxon>Rhodobacterales</taxon>
        <taxon>Roseobacteraceae</taxon>
        <taxon>Celeribacter</taxon>
    </lineage>
</organism>
<dbReference type="Gene3D" id="3.40.309.10">
    <property type="entry name" value="Aldehyde Dehydrogenase, Chain A, domain 2"/>
    <property type="match status" value="1"/>
</dbReference>
<sequence>MKYTELYINGTWTKGTSGERFDVINPATEEVLASVASADVTDADAALDAAEAAMKDWAARTPRERSEVLRKAWELMTAKLNEFAHLITLENGKARSDAVGEATYAAEFFRWFAEEAVRADGMITHAPASGARIMVQHKPAGLAVLVTPWNYPAAMGTRKIAPALAAGCGVIIKPASETPLTMLALMPLLEEAGVPAGLVNVLPSRRTGALVDHIMHDPRVRVVSFTGSTGVGRKLLKGAADQVLKPAMELGGNAPVIVFEDADMDTAIEGTMLAKMRNLGEACTAANRIYVHENIAEEFTRRLSAEMSELKVGDGTDPSVDVGPLVNADTRDKVAEFVADAVAKGAKVECGGTLPNGKGFYYPPTVLSNVSEDAECVRDEIFGPVAAIQTFKDQDNVIARANDTEYGLVAYVFSEDFKRALQVCEQLEYGMVGLNRGLVSDPAAPFGGVKQSGLGREGGHEGMLEFMETQYISASW</sequence>
<keyword evidence="2 3" id="KW-0560">Oxidoreductase</keyword>
<dbReference type="STRING" id="1397108.IMCC12053_1992"/>
<dbReference type="CDD" id="cd07103">
    <property type="entry name" value="ALDH_F5_SSADH_GabD"/>
    <property type="match status" value="1"/>
</dbReference>
<dbReference type="RefSeq" id="WP_062218547.1">
    <property type="nucleotide sequence ID" value="NZ_CP012023.1"/>
</dbReference>
<dbReference type="FunFam" id="3.40.605.10:FF:000007">
    <property type="entry name" value="NAD/NADP-dependent betaine aldehyde dehydrogenase"/>
    <property type="match status" value="1"/>
</dbReference>
<dbReference type="Proteomes" id="UP000064920">
    <property type="component" value="Chromosome"/>
</dbReference>
<evidence type="ECO:0000313" key="5">
    <source>
        <dbReference type="Proteomes" id="UP000064920"/>
    </source>
</evidence>
<dbReference type="InterPro" id="IPR016161">
    <property type="entry name" value="Ald_DH/histidinol_DH"/>
</dbReference>
<dbReference type="SUPFAM" id="SSF53720">
    <property type="entry name" value="ALDH-like"/>
    <property type="match status" value="1"/>
</dbReference>
<dbReference type="InterPro" id="IPR016163">
    <property type="entry name" value="Ald_DH_C"/>
</dbReference>
<dbReference type="KEGG" id="cmar:IMCC12053_1992"/>
<evidence type="ECO:0000256" key="2">
    <source>
        <dbReference type="ARBA" id="ARBA00023002"/>
    </source>
</evidence>
<dbReference type="PATRIC" id="fig|1397108.4.peg.2035"/>
<gene>
    <name evidence="4" type="ORF">IMCC12053_1992</name>
</gene>
<name>A0A0N9ZG69_9RHOB</name>
<dbReference type="InterPro" id="IPR050740">
    <property type="entry name" value="Aldehyde_DH_Superfamily"/>
</dbReference>
<evidence type="ECO:0000256" key="3">
    <source>
        <dbReference type="RuleBase" id="RU003345"/>
    </source>
</evidence>
<dbReference type="GO" id="GO:0004777">
    <property type="term" value="F:succinate-semialdehyde dehydrogenase (NAD+) activity"/>
    <property type="evidence" value="ECO:0007669"/>
    <property type="project" value="TreeGrafter"/>
</dbReference>
<evidence type="ECO:0000256" key="1">
    <source>
        <dbReference type="ARBA" id="ARBA00009986"/>
    </source>
</evidence>
<keyword evidence="5" id="KW-1185">Reference proteome</keyword>
<dbReference type="EMBL" id="CP012023">
    <property type="protein sequence ID" value="ALI55939.1"/>
    <property type="molecule type" value="Genomic_DNA"/>
</dbReference>
<dbReference type="GO" id="GO:0009450">
    <property type="term" value="P:gamma-aminobutyric acid catabolic process"/>
    <property type="evidence" value="ECO:0007669"/>
    <property type="project" value="TreeGrafter"/>
</dbReference>
<dbReference type="OrthoDB" id="9812625at2"/>
<dbReference type="EC" id="1.2.1.22" evidence="4"/>
<comment type="similarity">
    <text evidence="1 3">Belongs to the aldehyde dehydrogenase family.</text>
</comment>
<reference evidence="4 5" key="1">
    <citation type="submission" date="2015-05" db="EMBL/GenBank/DDBJ databases">
        <authorList>
            <person name="Wang D.B."/>
            <person name="Wang M."/>
        </authorList>
    </citation>
    <scope>NUCLEOTIDE SEQUENCE [LARGE SCALE GENOMIC DNA]</scope>
    <source>
        <strain evidence="4 5">IMCC 12053</strain>
    </source>
</reference>
<dbReference type="PROSITE" id="PS00687">
    <property type="entry name" value="ALDEHYDE_DEHYDR_GLU"/>
    <property type="match status" value="1"/>
</dbReference>
<dbReference type="FunFam" id="3.40.309.10:FF:000004">
    <property type="entry name" value="Succinate-semialdehyde dehydrogenase I"/>
    <property type="match status" value="1"/>
</dbReference>
<proteinExistence type="inferred from homology"/>
<dbReference type="Gene3D" id="3.40.605.10">
    <property type="entry name" value="Aldehyde Dehydrogenase, Chain A, domain 1"/>
    <property type="match status" value="1"/>
</dbReference>